<evidence type="ECO:0000313" key="1">
    <source>
        <dbReference type="EMBL" id="CRK96776.1"/>
    </source>
</evidence>
<sequence length="65" mass="7670">MEFAQLTSKAYRNLRTQISFLKSRSGNTTSIAINWIINSQTRMMFCSQVYKLNTKFRHKATEVFM</sequence>
<evidence type="ECO:0000313" key="2">
    <source>
        <dbReference type="Proteomes" id="UP000183832"/>
    </source>
</evidence>
<dbReference type="AlphaFoldDB" id="A0A1J1I936"/>
<name>A0A1J1I936_9DIPT</name>
<gene>
    <name evidence="1" type="ORF">CLUMA_CG010263</name>
</gene>
<organism evidence="1 2">
    <name type="scientific">Clunio marinus</name>
    <dbReference type="NCBI Taxonomy" id="568069"/>
    <lineage>
        <taxon>Eukaryota</taxon>
        <taxon>Metazoa</taxon>
        <taxon>Ecdysozoa</taxon>
        <taxon>Arthropoda</taxon>
        <taxon>Hexapoda</taxon>
        <taxon>Insecta</taxon>
        <taxon>Pterygota</taxon>
        <taxon>Neoptera</taxon>
        <taxon>Endopterygota</taxon>
        <taxon>Diptera</taxon>
        <taxon>Nematocera</taxon>
        <taxon>Chironomoidea</taxon>
        <taxon>Chironomidae</taxon>
        <taxon>Clunio</taxon>
    </lineage>
</organism>
<dbReference type="Proteomes" id="UP000183832">
    <property type="component" value="Unassembled WGS sequence"/>
</dbReference>
<reference evidence="1 2" key="1">
    <citation type="submission" date="2015-04" db="EMBL/GenBank/DDBJ databases">
        <authorList>
            <person name="Syromyatnikov M.Y."/>
            <person name="Popov V.N."/>
        </authorList>
    </citation>
    <scope>NUCLEOTIDE SEQUENCE [LARGE SCALE GENOMIC DNA]</scope>
</reference>
<proteinExistence type="predicted"/>
<keyword evidence="2" id="KW-1185">Reference proteome</keyword>
<accession>A0A1J1I936</accession>
<dbReference type="EMBL" id="CVRI01000044">
    <property type="protein sequence ID" value="CRK96776.1"/>
    <property type="molecule type" value="Genomic_DNA"/>
</dbReference>
<protein>
    <submittedName>
        <fullName evidence="1">CLUMA_CG010263, isoform A</fullName>
    </submittedName>
</protein>